<gene>
    <name evidence="9" type="ORF">SRIM_038235</name>
</gene>
<evidence type="ECO:0000256" key="1">
    <source>
        <dbReference type="ARBA" id="ARBA00004651"/>
    </source>
</evidence>
<accession>A0A8A1V156</accession>
<feature type="transmembrane region" description="Helical" evidence="8">
    <location>
        <begin position="48"/>
        <end position="69"/>
    </location>
</feature>
<evidence type="ECO:0000256" key="6">
    <source>
        <dbReference type="ARBA" id="ARBA00022989"/>
    </source>
</evidence>
<proteinExistence type="inferred from homology"/>
<dbReference type="Pfam" id="PF03595">
    <property type="entry name" value="SLAC1"/>
    <property type="match status" value="1"/>
</dbReference>
<feature type="transmembrane region" description="Helical" evidence="8">
    <location>
        <begin position="207"/>
        <end position="226"/>
    </location>
</feature>
<keyword evidence="6 8" id="KW-1133">Transmembrane helix</keyword>
<sequence>MGHEAAGQDTRRTRAREAVARLPPGCFASVMAAGIVSRAARHHRCAGVARVLLGVGVILYAGLVVATGWRIAAYRGRVARDAADPARAFGFFTFVAASDVLAADLAAGRWHPFAVALLTGGALCCAALVPRMLVTVARSRSVRPDGSWFLLVVGPQSVVVAGTALRAGPTTAVAEVCCWAAGVLAYVSITTLVWTRLRRHGVAPADLSPVYWIAMGAGAISVLAGADVLLSTPWDGPVRAVIVVVLTAVAGWATALIPVLLAAGAWRHVRHRVPLRYEPSWWSAVFPIGMYAVATHQAGRATGAGLWEGAGHAVAWAALGAWTLVGAAVLVERSHRRVAE</sequence>
<feature type="transmembrane region" description="Helical" evidence="8">
    <location>
        <begin position="313"/>
        <end position="331"/>
    </location>
</feature>
<dbReference type="EMBL" id="CP048261">
    <property type="protein sequence ID" value="QST85191.1"/>
    <property type="molecule type" value="Genomic_DNA"/>
</dbReference>
<feature type="transmembrane region" description="Helical" evidence="8">
    <location>
        <begin position="146"/>
        <end position="165"/>
    </location>
</feature>
<organism evidence="9 10">
    <name type="scientific">Streptomyces rimosus subsp. rimosus (strain ATCC 10970 / DSM 40260 / JCM 4667 / NRRL 2234)</name>
    <dbReference type="NCBI Taxonomy" id="1265868"/>
    <lineage>
        <taxon>Bacteria</taxon>
        <taxon>Bacillati</taxon>
        <taxon>Actinomycetota</taxon>
        <taxon>Actinomycetes</taxon>
        <taxon>Kitasatosporales</taxon>
        <taxon>Streptomycetaceae</taxon>
        <taxon>Streptomyces</taxon>
    </lineage>
</organism>
<evidence type="ECO:0000256" key="8">
    <source>
        <dbReference type="SAM" id="Phobius"/>
    </source>
</evidence>
<dbReference type="InterPro" id="IPR038665">
    <property type="entry name" value="Voltage-dep_anion_channel_sf"/>
</dbReference>
<feature type="transmembrane region" description="Helical" evidence="8">
    <location>
        <begin position="171"/>
        <end position="195"/>
    </location>
</feature>
<feature type="transmembrane region" description="Helical" evidence="8">
    <location>
        <begin position="18"/>
        <end position="36"/>
    </location>
</feature>
<dbReference type="RefSeq" id="WP_030181490.1">
    <property type="nucleotide sequence ID" value="NZ_CP048261.1"/>
</dbReference>
<evidence type="ECO:0000313" key="10">
    <source>
        <dbReference type="Proteomes" id="UP000011074"/>
    </source>
</evidence>
<feature type="transmembrane region" description="Helical" evidence="8">
    <location>
        <begin position="89"/>
        <end position="107"/>
    </location>
</feature>
<feature type="transmembrane region" description="Helical" evidence="8">
    <location>
        <begin position="275"/>
        <end position="293"/>
    </location>
</feature>
<dbReference type="CDD" id="cd09319">
    <property type="entry name" value="TDT_like_1"/>
    <property type="match status" value="1"/>
</dbReference>
<dbReference type="Gene3D" id="1.50.10.150">
    <property type="entry name" value="Voltage-dependent anion channel"/>
    <property type="match status" value="1"/>
</dbReference>
<dbReference type="GO" id="GO:0005886">
    <property type="term" value="C:plasma membrane"/>
    <property type="evidence" value="ECO:0007669"/>
    <property type="project" value="UniProtKB-SubCell"/>
</dbReference>
<dbReference type="InterPro" id="IPR051629">
    <property type="entry name" value="Sulfite_efflux_TDT"/>
</dbReference>
<feature type="transmembrane region" description="Helical" evidence="8">
    <location>
        <begin position="113"/>
        <end position="134"/>
    </location>
</feature>
<evidence type="ECO:0000256" key="3">
    <source>
        <dbReference type="ARBA" id="ARBA00022448"/>
    </source>
</evidence>
<evidence type="ECO:0000313" key="9">
    <source>
        <dbReference type="EMBL" id="QST85191.1"/>
    </source>
</evidence>
<reference evidence="9" key="3">
    <citation type="journal article" date="2021" name="bioRxiv">
        <title>Bilateral symmetry of linear streptomycete chromosomes.</title>
        <authorList>
            <person name="Algora-Gallardo L."/>
            <person name="Schniete J.K."/>
            <person name="Mark D.R."/>
            <person name="Hunter I.S."/>
            <person name="Herron P.R."/>
        </authorList>
    </citation>
    <scope>NUCLEOTIDE SEQUENCE</scope>
    <source>
        <strain evidence="9">ATCC 10970</strain>
    </source>
</reference>
<evidence type="ECO:0000256" key="2">
    <source>
        <dbReference type="ARBA" id="ARBA00008566"/>
    </source>
</evidence>
<keyword evidence="5 8" id="KW-0812">Transmembrane</keyword>
<dbReference type="PANTHER" id="PTHR31686:SF1">
    <property type="entry name" value="SULFITE EFFLUX PUMP SSU1"/>
    <property type="match status" value="1"/>
</dbReference>
<dbReference type="InterPro" id="IPR004695">
    <property type="entry name" value="SLAC1/Mae1/Ssu1/TehA"/>
</dbReference>
<evidence type="ECO:0000256" key="5">
    <source>
        <dbReference type="ARBA" id="ARBA00022692"/>
    </source>
</evidence>
<reference evidence="9" key="2">
    <citation type="submission" date="2020-01" db="EMBL/GenBank/DDBJ databases">
        <authorList>
            <person name="Algora L."/>
            <person name="Schniete J.K."/>
            <person name="MacFadyen A."/>
            <person name="Hoskisson P.A."/>
            <person name="Hunter I.S."/>
            <person name="Herron P.R."/>
        </authorList>
    </citation>
    <scope>NUCLEOTIDE SEQUENCE</scope>
    <source>
        <strain evidence="9">ATCC 10970</strain>
    </source>
</reference>
<reference evidence="9" key="1">
    <citation type="submission" date="2012-12" db="EMBL/GenBank/DDBJ databases">
        <authorList>
            <person name="Pethick F.E."/>
            <person name="MacFadyen A.C."/>
            <person name="Tang Z."/>
            <person name="Sangal V."/>
            <person name="Tze-Tze L."/>
            <person name="Chu J."/>
            <person name="Guo M."/>
            <person name="Kirby R."/>
            <person name="Hoskisson P.A."/>
            <person name="Herron P.R."/>
            <person name="Hunter I.S."/>
        </authorList>
    </citation>
    <scope>NUCLEOTIDE SEQUENCE</scope>
    <source>
        <strain evidence="9">ATCC 10970</strain>
    </source>
</reference>
<keyword evidence="4" id="KW-1003">Cell membrane</keyword>
<keyword evidence="3" id="KW-0813">Transport</keyword>
<comment type="similarity">
    <text evidence="2">Belongs to the tellurite-resistance/dicarboxylate transporter (TDT) family.</text>
</comment>
<evidence type="ECO:0000256" key="7">
    <source>
        <dbReference type="ARBA" id="ARBA00023136"/>
    </source>
</evidence>
<dbReference type="PANTHER" id="PTHR31686">
    <property type="match status" value="1"/>
</dbReference>
<protein>
    <submittedName>
        <fullName evidence="9">C4-dicarboxylate transporter</fullName>
    </submittedName>
</protein>
<name>A0A8A1V156_STRR1</name>
<keyword evidence="7 8" id="KW-0472">Membrane</keyword>
<dbReference type="AlphaFoldDB" id="A0A8A1V156"/>
<comment type="subcellular location">
    <subcellularLocation>
        <location evidence="1">Cell membrane</location>
        <topology evidence="1">Multi-pass membrane protein</topology>
    </subcellularLocation>
</comment>
<feature type="transmembrane region" description="Helical" evidence="8">
    <location>
        <begin position="238"/>
        <end position="263"/>
    </location>
</feature>
<dbReference type="GeneID" id="66859952"/>
<evidence type="ECO:0000256" key="4">
    <source>
        <dbReference type="ARBA" id="ARBA00022475"/>
    </source>
</evidence>
<dbReference type="Proteomes" id="UP000011074">
    <property type="component" value="Chromosome"/>
</dbReference>
<dbReference type="GO" id="GO:0055085">
    <property type="term" value="P:transmembrane transport"/>
    <property type="evidence" value="ECO:0007669"/>
    <property type="project" value="InterPro"/>
</dbReference>